<gene>
    <name evidence="2" type="ORF">PLXY2_LOCUS6165</name>
</gene>
<protein>
    <submittedName>
        <fullName evidence="2">(diamondback moth) hypothetical protein</fullName>
    </submittedName>
</protein>
<evidence type="ECO:0000313" key="2">
    <source>
        <dbReference type="EMBL" id="CAG9117196.1"/>
    </source>
</evidence>
<sequence length="326" mass="35558">MSVGGDGNVSSTTETTPALEEPEPSSQPYFDNATKREYTAAVGQPAYLHCRVKNLGDRARSWDDVASRASLDQLMDESNGAELARLRAVSKPEAGIWLHALPSPQLGTLLDNDSLRVAVRLRLGCKICEAHTYMCSMVDAQGRHGLHCVRSAGRLSRHRGIMRYHPKSLVSANIPSILEPPGLSRNDGKRPDGLTLIPWEKGRCLLWDATCVCTFAPSHVASTIATPGAAAELAAKQKIAKYSGLMDNYIFVPVATGIWGHDGKTFIKSIGRRMRHCGLDIRSGTFLMQRISLAVQRGNAASALGIFASDAFRSKKHSFFLFIVRL</sequence>
<feature type="compositionally biased region" description="Low complexity" evidence="1">
    <location>
        <begin position="10"/>
        <end position="19"/>
    </location>
</feature>
<dbReference type="EMBL" id="CAJHNJ030000019">
    <property type="protein sequence ID" value="CAG9117196.1"/>
    <property type="molecule type" value="Genomic_DNA"/>
</dbReference>
<organism evidence="2 3">
    <name type="scientific">Plutella xylostella</name>
    <name type="common">Diamondback moth</name>
    <name type="synonym">Plutella maculipennis</name>
    <dbReference type="NCBI Taxonomy" id="51655"/>
    <lineage>
        <taxon>Eukaryota</taxon>
        <taxon>Metazoa</taxon>
        <taxon>Ecdysozoa</taxon>
        <taxon>Arthropoda</taxon>
        <taxon>Hexapoda</taxon>
        <taxon>Insecta</taxon>
        <taxon>Pterygota</taxon>
        <taxon>Neoptera</taxon>
        <taxon>Endopterygota</taxon>
        <taxon>Lepidoptera</taxon>
        <taxon>Glossata</taxon>
        <taxon>Ditrysia</taxon>
        <taxon>Yponomeutoidea</taxon>
        <taxon>Plutellidae</taxon>
        <taxon>Plutella</taxon>
    </lineage>
</organism>
<comment type="caution">
    <text evidence="2">The sequence shown here is derived from an EMBL/GenBank/DDBJ whole genome shotgun (WGS) entry which is preliminary data.</text>
</comment>
<dbReference type="Proteomes" id="UP000653454">
    <property type="component" value="Unassembled WGS sequence"/>
</dbReference>
<name>A0A8S4EM67_PLUXY</name>
<proteinExistence type="predicted"/>
<keyword evidence="3" id="KW-1185">Reference proteome</keyword>
<evidence type="ECO:0000313" key="3">
    <source>
        <dbReference type="Proteomes" id="UP000653454"/>
    </source>
</evidence>
<reference evidence="2" key="1">
    <citation type="submission" date="2020-11" db="EMBL/GenBank/DDBJ databases">
        <authorList>
            <person name="Whiteford S."/>
        </authorList>
    </citation>
    <scope>NUCLEOTIDE SEQUENCE</scope>
</reference>
<evidence type="ECO:0000256" key="1">
    <source>
        <dbReference type="SAM" id="MobiDB-lite"/>
    </source>
</evidence>
<dbReference type="AlphaFoldDB" id="A0A8S4EM67"/>
<accession>A0A8S4EM67</accession>
<feature type="region of interest" description="Disordered" evidence="1">
    <location>
        <begin position="1"/>
        <end position="30"/>
    </location>
</feature>